<dbReference type="InterPro" id="IPR000297">
    <property type="entry name" value="PPIase_PpiC"/>
</dbReference>
<feature type="compositionally biased region" description="Basic and acidic residues" evidence="3">
    <location>
        <begin position="190"/>
        <end position="199"/>
    </location>
</feature>
<dbReference type="Proteomes" id="UP000026915">
    <property type="component" value="Chromosome 7"/>
</dbReference>
<organism evidence="5 6">
    <name type="scientific">Theobroma cacao</name>
    <name type="common">Cacao</name>
    <name type="synonym">Cocoa</name>
    <dbReference type="NCBI Taxonomy" id="3641"/>
    <lineage>
        <taxon>Eukaryota</taxon>
        <taxon>Viridiplantae</taxon>
        <taxon>Streptophyta</taxon>
        <taxon>Embryophyta</taxon>
        <taxon>Tracheophyta</taxon>
        <taxon>Spermatophyta</taxon>
        <taxon>Magnoliopsida</taxon>
        <taxon>eudicotyledons</taxon>
        <taxon>Gunneridae</taxon>
        <taxon>Pentapetalae</taxon>
        <taxon>rosids</taxon>
        <taxon>malvids</taxon>
        <taxon>Malvales</taxon>
        <taxon>Malvaceae</taxon>
        <taxon>Byttnerioideae</taxon>
        <taxon>Theobroma</taxon>
    </lineage>
</organism>
<sequence>MGKDKEAKGKGKQAGSGSDASASKGKGKAEKGDGLGTCTCVKARHILCEKQGKINEAYKKLEDGWLSNGDKVPPAEFAKIAQEYSECPSGKKGGDSGWFPRDQLGILQSAKQTLGIRDMEETTSEVTSPCLTSQMAYGPMYDQLNNALAWNSRQHTNVGIVHSQANQFQLVQGEPSEASEQPRARRCRPKLNEDQRRENKRQCDIKYRLNQKTKVNELTAENKRLLEKNEQFSAENRHLKEENGRLSVKSRHLEEHLRKLKSKGKLPTEDTQRQDSYISQPASQLDHQIVHVQDHHGVGFNYEEAVYTDHHRMDSDIEGAVDGVDGLEINDLFLLENEVNQNGRVAIHECGPENQDSYLSVMCPADTAMRKFLTKLDEDVLSNVHLSDFTGLEGEQRIVGRYSFPLSLIPTVERINDACGDVSAASLINPDVAETIYILFCATIKEMEDLQLEQVTENKMIKWRDTIKDALRINFSAGFAMEHLKKIACAYFGLPGITLLYNMDARISKLEAELNHWKKKRDEINEGSKLCIAAAGEFAGVPVSTGLFPQSSCN</sequence>
<feature type="coiled-coil region" evidence="2">
    <location>
        <begin position="208"/>
        <end position="242"/>
    </location>
</feature>
<feature type="region of interest" description="Disordered" evidence="3">
    <location>
        <begin position="173"/>
        <end position="199"/>
    </location>
</feature>
<dbReference type="CDD" id="cd14686">
    <property type="entry name" value="bZIP"/>
    <property type="match status" value="1"/>
</dbReference>
<keyword evidence="2" id="KW-0175">Coiled coil</keyword>
<dbReference type="HOGENOM" id="CLU_036259_0_0_1"/>
<dbReference type="EMBL" id="CM001885">
    <property type="protein sequence ID" value="EOY13207.1"/>
    <property type="molecule type" value="Genomic_DNA"/>
</dbReference>
<dbReference type="PROSITE" id="PS50198">
    <property type="entry name" value="PPIC_PPIASE_2"/>
    <property type="match status" value="1"/>
</dbReference>
<feature type="domain" description="PpiC" evidence="4">
    <location>
        <begin position="41"/>
        <end position="104"/>
    </location>
</feature>
<dbReference type="eggNOG" id="KOG3258">
    <property type="taxonomic scope" value="Eukaryota"/>
</dbReference>
<accession>A0A061F956</accession>
<reference evidence="5 6" key="1">
    <citation type="journal article" date="2013" name="Genome Biol.">
        <title>The genome sequence of the most widely cultivated cacao type and its use to identify candidate genes regulating pod color.</title>
        <authorList>
            <person name="Motamayor J.C."/>
            <person name="Mockaitis K."/>
            <person name="Schmutz J."/>
            <person name="Haiminen N."/>
            <person name="Iii D.L."/>
            <person name="Cornejo O."/>
            <person name="Findley S.D."/>
            <person name="Zheng P."/>
            <person name="Utro F."/>
            <person name="Royaert S."/>
            <person name="Saski C."/>
            <person name="Jenkins J."/>
            <person name="Podicheti R."/>
            <person name="Zhao M."/>
            <person name="Scheffler B.E."/>
            <person name="Stack J.C."/>
            <person name="Feltus F.A."/>
            <person name="Mustiga G.M."/>
            <person name="Amores F."/>
            <person name="Phillips W."/>
            <person name="Marelli J.P."/>
            <person name="May G.D."/>
            <person name="Shapiro H."/>
            <person name="Ma J."/>
            <person name="Bustamante C.D."/>
            <person name="Schnell R.J."/>
            <person name="Main D."/>
            <person name="Gilbert D."/>
            <person name="Parida L."/>
            <person name="Kuhn D.N."/>
        </authorList>
    </citation>
    <scope>NUCLEOTIDE SEQUENCE [LARGE SCALE GENOMIC DNA]</scope>
    <source>
        <strain evidence="6">cv. Matina 1-6</strain>
    </source>
</reference>
<evidence type="ECO:0000313" key="5">
    <source>
        <dbReference type="EMBL" id="EOY13207.1"/>
    </source>
</evidence>
<gene>
    <name evidence="5" type="ORF">TCM_031729</name>
</gene>
<evidence type="ECO:0000259" key="4">
    <source>
        <dbReference type="PROSITE" id="PS50198"/>
    </source>
</evidence>
<dbReference type="InterPro" id="IPR046357">
    <property type="entry name" value="PPIase_dom_sf"/>
</dbReference>
<dbReference type="OMA" id="RINDACG"/>
<dbReference type="STRING" id="3641.A0A061F956"/>
<proteinExistence type="predicted"/>
<dbReference type="Pfam" id="PF13616">
    <property type="entry name" value="Rotamase_3"/>
    <property type="match status" value="1"/>
</dbReference>
<dbReference type="Gene3D" id="3.10.50.40">
    <property type="match status" value="1"/>
</dbReference>
<dbReference type="AlphaFoldDB" id="A0A061F956"/>
<dbReference type="SUPFAM" id="SSF54534">
    <property type="entry name" value="FKBP-like"/>
    <property type="match status" value="1"/>
</dbReference>
<evidence type="ECO:0000256" key="1">
    <source>
        <dbReference type="PROSITE-ProRule" id="PRU00278"/>
    </source>
</evidence>
<feature type="region of interest" description="Disordered" evidence="3">
    <location>
        <begin position="1"/>
        <end position="34"/>
    </location>
</feature>
<keyword evidence="1" id="KW-0413">Isomerase</keyword>
<keyword evidence="1" id="KW-0697">Rotamase</keyword>
<evidence type="ECO:0000313" key="6">
    <source>
        <dbReference type="Proteomes" id="UP000026915"/>
    </source>
</evidence>
<dbReference type="InParanoid" id="A0A061F956"/>
<evidence type="ECO:0000256" key="2">
    <source>
        <dbReference type="SAM" id="Coils"/>
    </source>
</evidence>
<protein>
    <submittedName>
        <fullName evidence="5">Fiber Fb17-like protein isoform 1</fullName>
    </submittedName>
</protein>
<dbReference type="GO" id="GO:0003755">
    <property type="term" value="F:peptidyl-prolyl cis-trans isomerase activity"/>
    <property type="evidence" value="ECO:0007669"/>
    <property type="project" value="UniProtKB-KW"/>
</dbReference>
<feature type="compositionally biased region" description="Low complexity" evidence="3">
    <location>
        <begin position="13"/>
        <end position="24"/>
    </location>
</feature>
<dbReference type="PANTHER" id="PTHR35021:SF7">
    <property type="entry name" value="PROTEIN FB17, PUTATIVE-RELATED"/>
    <property type="match status" value="1"/>
</dbReference>
<feature type="coiled-coil region" evidence="2">
    <location>
        <begin position="500"/>
        <end position="527"/>
    </location>
</feature>
<evidence type="ECO:0000256" key="3">
    <source>
        <dbReference type="SAM" id="MobiDB-lite"/>
    </source>
</evidence>
<dbReference type="PANTHER" id="PTHR35021">
    <property type="match status" value="1"/>
</dbReference>
<dbReference type="Gramene" id="EOY13207">
    <property type="protein sequence ID" value="EOY13207"/>
    <property type="gene ID" value="TCM_031729"/>
</dbReference>
<keyword evidence="6" id="KW-1185">Reference proteome</keyword>
<name>A0A061F956_THECC</name>
<dbReference type="GO" id="GO:0005634">
    <property type="term" value="C:nucleus"/>
    <property type="evidence" value="ECO:0000318"/>
    <property type="project" value="GO_Central"/>
</dbReference>